<evidence type="ECO:0000256" key="6">
    <source>
        <dbReference type="ARBA" id="ARBA00038076"/>
    </source>
</evidence>
<keyword evidence="3 7" id="KW-0812">Transmembrane</keyword>
<dbReference type="EMBL" id="BONY01000073">
    <property type="protein sequence ID" value="GIH09652.1"/>
    <property type="molecule type" value="Genomic_DNA"/>
</dbReference>
<gene>
    <name evidence="9" type="ORF">Rhe02_77190</name>
</gene>
<feature type="transmembrane region" description="Helical" evidence="7">
    <location>
        <begin position="759"/>
        <end position="786"/>
    </location>
</feature>
<name>A0A8J3QHD7_9ACTN</name>
<dbReference type="PANTHER" id="PTHR30572">
    <property type="entry name" value="MEMBRANE COMPONENT OF TRANSPORTER-RELATED"/>
    <property type="match status" value="1"/>
</dbReference>
<feature type="transmembrane region" description="Helical" evidence="7">
    <location>
        <begin position="340"/>
        <end position="366"/>
    </location>
</feature>
<dbReference type="InterPro" id="IPR003838">
    <property type="entry name" value="ABC3_permease_C"/>
</dbReference>
<feature type="domain" description="ABC3 transporter permease C-terminal" evidence="8">
    <location>
        <begin position="765"/>
        <end position="875"/>
    </location>
</feature>
<evidence type="ECO:0000256" key="7">
    <source>
        <dbReference type="SAM" id="Phobius"/>
    </source>
</evidence>
<feature type="transmembrane region" description="Helical" evidence="7">
    <location>
        <begin position="298"/>
        <end position="319"/>
    </location>
</feature>
<evidence type="ECO:0000313" key="10">
    <source>
        <dbReference type="Proteomes" id="UP000612899"/>
    </source>
</evidence>
<evidence type="ECO:0000256" key="1">
    <source>
        <dbReference type="ARBA" id="ARBA00004651"/>
    </source>
</evidence>
<evidence type="ECO:0000256" key="5">
    <source>
        <dbReference type="ARBA" id="ARBA00023136"/>
    </source>
</evidence>
<organism evidence="9 10">
    <name type="scientific">Rhizocola hellebori</name>
    <dbReference type="NCBI Taxonomy" id="1392758"/>
    <lineage>
        <taxon>Bacteria</taxon>
        <taxon>Bacillati</taxon>
        <taxon>Actinomycetota</taxon>
        <taxon>Actinomycetes</taxon>
        <taxon>Micromonosporales</taxon>
        <taxon>Micromonosporaceae</taxon>
        <taxon>Rhizocola</taxon>
    </lineage>
</organism>
<evidence type="ECO:0000256" key="2">
    <source>
        <dbReference type="ARBA" id="ARBA00022475"/>
    </source>
</evidence>
<protein>
    <submittedName>
        <fullName evidence="9">Membrane protein</fullName>
    </submittedName>
</protein>
<dbReference type="Pfam" id="PF02687">
    <property type="entry name" value="FtsX"/>
    <property type="match status" value="1"/>
</dbReference>
<comment type="caution">
    <text evidence="9">The sequence shown here is derived from an EMBL/GenBank/DDBJ whole genome shotgun (WGS) entry which is preliminary data.</text>
</comment>
<feature type="transmembrane region" description="Helical" evidence="7">
    <location>
        <begin position="855"/>
        <end position="875"/>
    </location>
</feature>
<keyword evidence="10" id="KW-1185">Reference proteome</keyword>
<dbReference type="PANTHER" id="PTHR30572:SF4">
    <property type="entry name" value="ABC TRANSPORTER PERMEASE YTRF"/>
    <property type="match status" value="1"/>
</dbReference>
<keyword evidence="2" id="KW-1003">Cell membrane</keyword>
<dbReference type="GO" id="GO:0022857">
    <property type="term" value="F:transmembrane transporter activity"/>
    <property type="evidence" value="ECO:0007669"/>
    <property type="project" value="TreeGrafter"/>
</dbReference>
<dbReference type="AlphaFoldDB" id="A0A8J3QHD7"/>
<comment type="subcellular location">
    <subcellularLocation>
        <location evidence="1">Cell membrane</location>
        <topology evidence="1">Multi-pass membrane protein</topology>
    </subcellularLocation>
</comment>
<proteinExistence type="inferred from homology"/>
<feature type="transmembrane region" description="Helical" evidence="7">
    <location>
        <begin position="504"/>
        <end position="524"/>
    </location>
</feature>
<evidence type="ECO:0000259" key="8">
    <source>
        <dbReference type="Pfam" id="PF02687"/>
    </source>
</evidence>
<dbReference type="GO" id="GO:0005886">
    <property type="term" value="C:plasma membrane"/>
    <property type="evidence" value="ECO:0007669"/>
    <property type="project" value="UniProtKB-SubCell"/>
</dbReference>
<feature type="transmembrane region" description="Helical" evidence="7">
    <location>
        <begin position="807"/>
        <end position="835"/>
    </location>
</feature>
<feature type="transmembrane region" description="Helical" evidence="7">
    <location>
        <begin position="449"/>
        <end position="470"/>
    </location>
</feature>
<comment type="similarity">
    <text evidence="6">Belongs to the ABC-4 integral membrane protein family.</text>
</comment>
<feature type="transmembrane region" description="Helical" evidence="7">
    <location>
        <begin position="378"/>
        <end position="399"/>
    </location>
</feature>
<keyword evidence="5 7" id="KW-0472">Membrane</keyword>
<evidence type="ECO:0000313" key="9">
    <source>
        <dbReference type="EMBL" id="GIH09652.1"/>
    </source>
</evidence>
<sequence>MTRSLLARLRASAGQLALLAALTVVAGVLLTGAPRVANDLTDQALRQRIESLPYQVKDLTYSADNLAGGFLPHHAADRLRQQRDRLGPALTSRIDSSLYTVTAPAQTTLALDHGLTGRARFGVRTGNEYQQRTRLVDGRWPQNGPGLPRIEVVVSELSAQILNFKVGTDYAITSSERPLPPLKMRVVGIFAAQDPQDAIWDTEPYLLNSYIPQDDNESYLNVMLTDVAGMDLVAQHNIRVDYAWRYHLGLSTLDMVTAPDVIKAVLESRKLGVGGTSAVTGLDTALARFADGARSAQALFAVVQAGTLATLGGLVLLASRLGAIRRRPEFVLLRARGASLRAIGGQTIAETLCVVPFAIVAGYYLGRMAPGRPAATELILAGFAFVALLALPVMAMGTLRTMSFSEERDDLASARIGLKRRTAELSLLAVAALGVVLLRRRGLSAGIDFYLITVPVLLATGAAILTLRVVPAPLGWVSRLASRARGAVGFLGFARAGRSAPATVGPIAVLVVAVCTTVFSLAIAGTVDAGRDRAADHDLPADTVVQGYFFADDTADELSRVPGVTAVARFAGLPTTHVRTSADLDAKDVGQVFLLLVDGPRFAEVARASGRVADLSDTIVNAQRSETPPALISSGLAERLGGKQSAALDLQGRTFSFQVAGVVDTYPVIARTANQFVVLPWQALPLVSGVGGAIHPTGFLVAGDADSAQLQAAGDAGQLRWISSIADPRPGYKPTTKVVAWADRRAQLESTGVNSVLTFAFSIGAIGGVLMALLAVGFAVLAGARTRGKILSRLRTMGLTRRQGRRLLILELGPVVTVAVLTGGVVGLALPRLIAPALNLTSFTDGYDAGLQLDPAVIGGSLGLIIAGLGTALLVETIFNRRLRLGEVLRLGSAE</sequence>
<dbReference type="Proteomes" id="UP000612899">
    <property type="component" value="Unassembled WGS sequence"/>
</dbReference>
<evidence type="ECO:0000256" key="4">
    <source>
        <dbReference type="ARBA" id="ARBA00022989"/>
    </source>
</evidence>
<evidence type="ECO:0000256" key="3">
    <source>
        <dbReference type="ARBA" id="ARBA00022692"/>
    </source>
</evidence>
<keyword evidence="4 7" id="KW-1133">Transmembrane helix</keyword>
<accession>A0A8J3QHD7</accession>
<dbReference type="InterPro" id="IPR050250">
    <property type="entry name" value="Macrolide_Exporter_MacB"/>
</dbReference>
<dbReference type="RefSeq" id="WP_203913384.1">
    <property type="nucleotide sequence ID" value="NZ_BONY01000073.1"/>
</dbReference>
<reference evidence="9" key="1">
    <citation type="submission" date="2021-01" db="EMBL/GenBank/DDBJ databases">
        <title>Whole genome shotgun sequence of Rhizocola hellebori NBRC 109834.</title>
        <authorList>
            <person name="Komaki H."/>
            <person name="Tamura T."/>
        </authorList>
    </citation>
    <scope>NUCLEOTIDE SEQUENCE</scope>
    <source>
        <strain evidence="9">NBRC 109834</strain>
    </source>
</reference>